<organism evidence="1 2">
    <name type="scientific">Gossypium arboreum</name>
    <name type="common">Tree cotton</name>
    <name type="synonym">Gossypium nanking</name>
    <dbReference type="NCBI Taxonomy" id="29729"/>
    <lineage>
        <taxon>Eukaryota</taxon>
        <taxon>Viridiplantae</taxon>
        <taxon>Streptophyta</taxon>
        <taxon>Embryophyta</taxon>
        <taxon>Tracheophyta</taxon>
        <taxon>Spermatophyta</taxon>
        <taxon>Magnoliopsida</taxon>
        <taxon>eudicotyledons</taxon>
        <taxon>Gunneridae</taxon>
        <taxon>Pentapetalae</taxon>
        <taxon>rosids</taxon>
        <taxon>malvids</taxon>
        <taxon>Malvales</taxon>
        <taxon>Malvaceae</taxon>
        <taxon>Malvoideae</taxon>
        <taxon>Gossypium</taxon>
    </lineage>
</organism>
<protein>
    <recommendedName>
        <fullName evidence="3">RNase H type-1 domain-containing protein</fullName>
    </recommendedName>
</protein>
<reference evidence="1 2" key="1">
    <citation type="submission" date="2023-03" db="EMBL/GenBank/DDBJ databases">
        <title>WGS of Gossypium arboreum.</title>
        <authorList>
            <person name="Yu D."/>
        </authorList>
    </citation>
    <scope>NUCLEOTIDE SEQUENCE [LARGE SCALE GENOMIC DNA]</scope>
    <source>
        <tissue evidence="1">Leaf</tissue>
    </source>
</reference>
<comment type="caution">
    <text evidence="1">The sequence shown here is derived from an EMBL/GenBank/DDBJ whole genome shotgun (WGS) entry which is preliminary data.</text>
</comment>
<dbReference type="EMBL" id="JARKNE010000006">
    <property type="protein sequence ID" value="KAK5826330.1"/>
    <property type="molecule type" value="Genomic_DNA"/>
</dbReference>
<evidence type="ECO:0000313" key="2">
    <source>
        <dbReference type="Proteomes" id="UP001358586"/>
    </source>
</evidence>
<proteinExistence type="predicted"/>
<keyword evidence="2" id="KW-1185">Reference proteome</keyword>
<accession>A0ABR0PPZ4</accession>
<sequence length="84" mass="9934">MTRIKKCSSANPNKSVIGAIIRDIHRQKVHFQRLVFQYTPKSKNLLAHTLAYESLKEGEEFYLDRDLSDSVRRVLEMRRQRNSD</sequence>
<evidence type="ECO:0008006" key="3">
    <source>
        <dbReference type="Google" id="ProtNLM"/>
    </source>
</evidence>
<gene>
    <name evidence="1" type="ORF">PVK06_021248</name>
</gene>
<name>A0ABR0PPZ4_GOSAR</name>
<dbReference type="Proteomes" id="UP001358586">
    <property type="component" value="Chromosome 6"/>
</dbReference>
<evidence type="ECO:0000313" key="1">
    <source>
        <dbReference type="EMBL" id="KAK5826330.1"/>
    </source>
</evidence>